<evidence type="ECO:0000313" key="3">
    <source>
        <dbReference type="Proteomes" id="UP001151079"/>
    </source>
</evidence>
<dbReference type="RefSeq" id="WP_264207620.1">
    <property type="nucleotide sequence ID" value="NZ_JAOZEW010000020.1"/>
</dbReference>
<feature type="transmembrane region" description="Helical" evidence="1">
    <location>
        <begin position="86"/>
        <end position="107"/>
    </location>
</feature>
<gene>
    <name evidence="2" type="ORF">OIU83_17870</name>
</gene>
<keyword evidence="1" id="KW-0812">Transmembrane</keyword>
<keyword evidence="3" id="KW-1185">Reference proteome</keyword>
<dbReference type="AlphaFoldDB" id="A0A9X3C505"/>
<feature type="transmembrane region" description="Helical" evidence="1">
    <location>
        <begin position="14"/>
        <end position="32"/>
    </location>
</feature>
<evidence type="ECO:0000313" key="2">
    <source>
        <dbReference type="EMBL" id="MCV9929534.1"/>
    </source>
</evidence>
<proteinExistence type="predicted"/>
<reference evidence="2" key="1">
    <citation type="submission" date="2022-10" db="EMBL/GenBank/DDBJ databases">
        <title>Two novel species of Flavobacterium.</title>
        <authorList>
            <person name="Liu Q."/>
            <person name="Xin Y.-H."/>
        </authorList>
    </citation>
    <scope>NUCLEOTIDE SEQUENCE</scope>
    <source>
        <strain evidence="2">LS1R49</strain>
    </source>
</reference>
<comment type="caution">
    <text evidence="2">The sequence shown here is derived from an EMBL/GenBank/DDBJ whole genome shotgun (WGS) entry which is preliminary data.</text>
</comment>
<keyword evidence="1" id="KW-1133">Transmembrane helix</keyword>
<dbReference type="Proteomes" id="UP001151079">
    <property type="component" value="Unassembled WGS sequence"/>
</dbReference>
<evidence type="ECO:0000256" key="1">
    <source>
        <dbReference type="SAM" id="Phobius"/>
    </source>
</evidence>
<keyword evidence="1" id="KW-0472">Membrane</keyword>
<feature type="transmembrane region" description="Helical" evidence="1">
    <location>
        <begin position="52"/>
        <end position="74"/>
    </location>
</feature>
<name>A0A9X3C505_9FLAO</name>
<accession>A0A9X3C505</accession>
<dbReference type="EMBL" id="JAOZEW010000020">
    <property type="protein sequence ID" value="MCV9929534.1"/>
    <property type="molecule type" value="Genomic_DNA"/>
</dbReference>
<protein>
    <submittedName>
        <fullName evidence="2">Uncharacterized protein</fullName>
    </submittedName>
</protein>
<organism evidence="2 3">
    <name type="scientific">Flavobacterium shii</name>
    <dbReference type="NCBI Taxonomy" id="2987687"/>
    <lineage>
        <taxon>Bacteria</taxon>
        <taxon>Pseudomonadati</taxon>
        <taxon>Bacteroidota</taxon>
        <taxon>Flavobacteriia</taxon>
        <taxon>Flavobacteriales</taxon>
        <taxon>Flavobacteriaceae</taxon>
        <taxon>Flavobacterium</taxon>
    </lineage>
</organism>
<sequence length="113" mass="12858">MNKFLNLILGTTDVPTYLAGLLFALIGLAFYYKGKIAKRDKTSSNTPYHFSFAFFTQDNLVEIVFSVLAIFLALRFSVEYFGVDITMFYSLGIGWTLPKVISLMYSIQNKARE</sequence>